<evidence type="ECO:0000256" key="2">
    <source>
        <dbReference type="SAM" id="SignalP"/>
    </source>
</evidence>
<reference evidence="4" key="1">
    <citation type="journal article" date="2019" name="Int. J. Syst. Evol. Microbiol.">
        <title>The Global Catalogue of Microorganisms (GCM) 10K type strain sequencing project: providing services to taxonomists for standard genome sequencing and annotation.</title>
        <authorList>
            <consortium name="The Broad Institute Genomics Platform"/>
            <consortium name="The Broad Institute Genome Sequencing Center for Infectious Disease"/>
            <person name="Wu L."/>
            <person name="Ma J."/>
        </authorList>
    </citation>
    <scope>NUCLEOTIDE SEQUENCE [LARGE SCALE GENOMIC DNA]</scope>
    <source>
        <strain evidence="4">KCTC 52660</strain>
    </source>
</reference>
<dbReference type="EMBL" id="JBHRSQ010000012">
    <property type="protein sequence ID" value="MFC2992283.1"/>
    <property type="molecule type" value="Genomic_DNA"/>
</dbReference>
<dbReference type="Proteomes" id="UP001595386">
    <property type="component" value="Unassembled WGS sequence"/>
</dbReference>
<evidence type="ECO:0000313" key="4">
    <source>
        <dbReference type="Proteomes" id="UP001595386"/>
    </source>
</evidence>
<name>A0ABV7B4V8_9GAMM</name>
<gene>
    <name evidence="3" type="ORF">ACFODV_09595</name>
</gene>
<comment type="caution">
    <text evidence="3">The sequence shown here is derived from an EMBL/GenBank/DDBJ whole genome shotgun (WGS) entry which is preliminary data.</text>
</comment>
<keyword evidence="2" id="KW-0732">Signal</keyword>
<dbReference type="InterPro" id="IPR007446">
    <property type="entry name" value="PilP"/>
</dbReference>
<dbReference type="Pfam" id="PF04351">
    <property type="entry name" value="PilP"/>
    <property type="match status" value="1"/>
</dbReference>
<dbReference type="PROSITE" id="PS51257">
    <property type="entry name" value="PROKAR_LIPOPROTEIN"/>
    <property type="match status" value="1"/>
</dbReference>
<feature type="signal peptide" evidence="2">
    <location>
        <begin position="1"/>
        <end position="23"/>
    </location>
</feature>
<dbReference type="PIRSF" id="PIRSF016481">
    <property type="entry name" value="Pilus_assembly_PilP"/>
    <property type="match status" value="1"/>
</dbReference>
<feature type="region of interest" description="Disordered" evidence="1">
    <location>
        <begin position="64"/>
        <end position="93"/>
    </location>
</feature>
<feature type="chain" id="PRO_5045297413" evidence="2">
    <location>
        <begin position="24"/>
        <end position="173"/>
    </location>
</feature>
<organism evidence="3 4">
    <name type="scientific">Halomonas tibetensis</name>
    <dbReference type="NCBI Taxonomy" id="2259590"/>
    <lineage>
        <taxon>Bacteria</taxon>
        <taxon>Pseudomonadati</taxon>
        <taxon>Pseudomonadota</taxon>
        <taxon>Gammaproteobacteria</taxon>
        <taxon>Oceanospirillales</taxon>
        <taxon>Halomonadaceae</taxon>
        <taxon>Halomonas</taxon>
    </lineage>
</organism>
<protein>
    <submittedName>
        <fullName evidence="3">Pilus assembly protein PilP</fullName>
    </submittedName>
</protein>
<keyword evidence="4" id="KW-1185">Reference proteome</keyword>
<dbReference type="RefSeq" id="WP_379758222.1">
    <property type="nucleotide sequence ID" value="NZ_JBHRSQ010000012.1"/>
</dbReference>
<accession>A0ABV7B4V8</accession>
<proteinExistence type="predicted"/>
<evidence type="ECO:0000313" key="3">
    <source>
        <dbReference type="EMBL" id="MFC2992283.1"/>
    </source>
</evidence>
<sequence length="173" mass="18685">MIHANRILAALVAALLLGLAGCADPQLGALDRELADIRSNPGPTADVQLPDIPDYESVGYLASDQRSPFVPRQVDEQREAPSGGSLAPPVDRQREPLEAYDLSELELVGTLTVSGQPSALVRSPEGQVHRLRTGSYLGTDHGRIVGITESSILLVELVMERGEWVERSRQVTL</sequence>
<dbReference type="Gene3D" id="2.30.30.830">
    <property type="match status" value="1"/>
</dbReference>
<evidence type="ECO:0000256" key="1">
    <source>
        <dbReference type="SAM" id="MobiDB-lite"/>
    </source>
</evidence>